<name>A0AAD1RBS3_PELCU</name>
<organism evidence="1 2">
    <name type="scientific">Pelobates cultripes</name>
    <name type="common">Western spadefoot toad</name>
    <dbReference type="NCBI Taxonomy" id="61616"/>
    <lineage>
        <taxon>Eukaryota</taxon>
        <taxon>Metazoa</taxon>
        <taxon>Chordata</taxon>
        <taxon>Craniata</taxon>
        <taxon>Vertebrata</taxon>
        <taxon>Euteleostomi</taxon>
        <taxon>Amphibia</taxon>
        <taxon>Batrachia</taxon>
        <taxon>Anura</taxon>
        <taxon>Pelobatoidea</taxon>
        <taxon>Pelobatidae</taxon>
        <taxon>Pelobates</taxon>
    </lineage>
</organism>
<reference evidence="1" key="1">
    <citation type="submission" date="2022-03" db="EMBL/GenBank/DDBJ databases">
        <authorList>
            <person name="Alioto T."/>
            <person name="Alioto T."/>
            <person name="Gomez Garrido J."/>
        </authorList>
    </citation>
    <scope>NUCLEOTIDE SEQUENCE</scope>
</reference>
<evidence type="ECO:0000313" key="1">
    <source>
        <dbReference type="EMBL" id="CAH2247742.1"/>
    </source>
</evidence>
<dbReference type="EMBL" id="OW240913">
    <property type="protein sequence ID" value="CAH2247742.1"/>
    <property type="molecule type" value="Genomic_DNA"/>
</dbReference>
<evidence type="ECO:0000313" key="2">
    <source>
        <dbReference type="Proteomes" id="UP001295444"/>
    </source>
</evidence>
<feature type="non-terminal residue" evidence="1">
    <location>
        <position position="1"/>
    </location>
</feature>
<dbReference type="AlphaFoldDB" id="A0AAD1RBS3"/>
<gene>
    <name evidence="1" type="ORF">PECUL_23A004073</name>
</gene>
<sequence length="66" mass="7449">DGILTTSYDWTVTAHPHHGTIIRCINDQTNAPRAHKVQPYIHTARHAEGYPRGRNAFTTLTDHSTQ</sequence>
<dbReference type="Proteomes" id="UP001295444">
    <property type="component" value="Chromosome 02"/>
</dbReference>
<feature type="non-terminal residue" evidence="1">
    <location>
        <position position="66"/>
    </location>
</feature>
<accession>A0AAD1RBS3</accession>
<proteinExistence type="predicted"/>
<keyword evidence="2" id="KW-1185">Reference proteome</keyword>
<protein>
    <submittedName>
        <fullName evidence="1">Uncharacterized protein</fullName>
    </submittedName>
</protein>